<proteinExistence type="predicted"/>
<dbReference type="Pfam" id="PF08282">
    <property type="entry name" value="Hydrolase_3"/>
    <property type="match status" value="1"/>
</dbReference>
<sequence length="260" mass="29967">MKKIIFSDMDGTIVDYKGVRHPRDKEMIQKLRENGHYFAFCTGRNEKEAQVLIDTYGFPYDFLVLNNGAHIVNQQGKDLFREQVPGNIGKEIIQHCLNYENMNISFYNGKHTIGLVNGKTCLFHLHGFVETDLYNFHEEYPKMNEFDIIALAQNDKKINHILNIQNHIKEMYGEIALGTLNTIYLDITAANCSKGTGITTLCNLLNEDLQTYCIGDSFNDISMFKVADHPYSFKHVDDEIKKHSKKQVNFVYELLEDALL</sequence>
<organism evidence="1 2">
    <name type="scientific">Peribacillus faecalis</name>
    <dbReference type="NCBI Taxonomy" id="2772559"/>
    <lineage>
        <taxon>Bacteria</taxon>
        <taxon>Bacillati</taxon>
        <taxon>Bacillota</taxon>
        <taxon>Bacilli</taxon>
        <taxon>Bacillales</taxon>
        <taxon>Bacillaceae</taxon>
        <taxon>Peribacillus</taxon>
    </lineage>
</organism>
<dbReference type="PANTHER" id="PTHR10000">
    <property type="entry name" value="PHOSPHOSERINE PHOSPHATASE"/>
    <property type="match status" value="1"/>
</dbReference>
<dbReference type="Gene3D" id="3.40.50.1000">
    <property type="entry name" value="HAD superfamily/HAD-like"/>
    <property type="match status" value="1"/>
</dbReference>
<dbReference type="InterPro" id="IPR036412">
    <property type="entry name" value="HAD-like_sf"/>
</dbReference>
<dbReference type="EMBL" id="JACXSI010000004">
    <property type="protein sequence ID" value="MBD3107234.1"/>
    <property type="molecule type" value="Genomic_DNA"/>
</dbReference>
<name>A0A927CXP8_9BACI</name>
<accession>A0A927CXP8</accession>
<protein>
    <submittedName>
        <fullName evidence="1">HAD family phosphatase</fullName>
    </submittedName>
</protein>
<evidence type="ECO:0000313" key="2">
    <source>
        <dbReference type="Proteomes" id="UP000602076"/>
    </source>
</evidence>
<evidence type="ECO:0000313" key="1">
    <source>
        <dbReference type="EMBL" id="MBD3107234.1"/>
    </source>
</evidence>
<dbReference type="AlphaFoldDB" id="A0A927CXP8"/>
<dbReference type="NCBIfam" id="TIGR01484">
    <property type="entry name" value="HAD-SF-IIB"/>
    <property type="match status" value="1"/>
</dbReference>
<reference evidence="1" key="1">
    <citation type="submission" date="2020-09" db="EMBL/GenBank/DDBJ databases">
        <title>Bacillus faecalis sp. nov., a moderately halophilic bacterium isolated from cow faeces.</title>
        <authorList>
            <person name="Jiang L."/>
            <person name="Lee J."/>
        </authorList>
    </citation>
    <scope>NUCLEOTIDE SEQUENCE</scope>
    <source>
        <strain evidence="1">AGMB 02131</strain>
    </source>
</reference>
<dbReference type="GO" id="GO:0000287">
    <property type="term" value="F:magnesium ion binding"/>
    <property type="evidence" value="ECO:0007669"/>
    <property type="project" value="TreeGrafter"/>
</dbReference>
<dbReference type="SUPFAM" id="SSF56784">
    <property type="entry name" value="HAD-like"/>
    <property type="match status" value="1"/>
</dbReference>
<dbReference type="InterPro" id="IPR006379">
    <property type="entry name" value="HAD-SF_hydro_IIB"/>
</dbReference>
<dbReference type="PANTHER" id="PTHR10000:SF8">
    <property type="entry name" value="HAD SUPERFAMILY HYDROLASE-LIKE, TYPE 3"/>
    <property type="match status" value="1"/>
</dbReference>
<dbReference type="InterPro" id="IPR023214">
    <property type="entry name" value="HAD_sf"/>
</dbReference>
<dbReference type="GO" id="GO:0016791">
    <property type="term" value="F:phosphatase activity"/>
    <property type="evidence" value="ECO:0007669"/>
    <property type="project" value="TreeGrafter"/>
</dbReference>
<dbReference type="Gene3D" id="3.30.1240.10">
    <property type="match status" value="1"/>
</dbReference>
<keyword evidence="2" id="KW-1185">Reference proteome</keyword>
<gene>
    <name evidence="1" type="ORF">IEO70_02560</name>
</gene>
<comment type="caution">
    <text evidence="1">The sequence shown here is derived from an EMBL/GenBank/DDBJ whole genome shotgun (WGS) entry which is preliminary data.</text>
</comment>
<dbReference type="Proteomes" id="UP000602076">
    <property type="component" value="Unassembled WGS sequence"/>
</dbReference>
<dbReference type="GO" id="GO:0005829">
    <property type="term" value="C:cytosol"/>
    <property type="evidence" value="ECO:0007669"/>
    <property type="project" value="TreeGrafter"/>
</dbReference>
<dbReference type="RefSeq" id="WP_190996776.1">
    <property type="nucleotide sequence ID" value="NZ_JACXSI010000004.1"/>
</dbReference>